<dbReference type="PRINTS" id="PR00081">
    <property type="entry name" value="GDHRDH"/>
</dbReference>
<dbReference type="PANTHER" id="PTHR43639:SF1">
    <property type="entry name" value="SHORT-CHAIN DEHYDROGENASE_REDUCTASE FAMILY PROTEIN"/>
    <property type="match status" value="1"/>
</dbReference>
<comment type="similarity">
    <text evidence="1">Belongs to the short-chain dehydrogenases/reductases (SDR) family.</text>
</comment>
<keyword evidence="4" id="KW-1185">Reference proteome</keyword>
<dbReference type="NCBIfam" id="NF005559">
    <property type="entry name" value="PRK07231.1"/>
    <property type="match status" value="1"/>
</dbReference>
<dbReference type="InterPro" id="IPR002347">
    <property type="entry name" value="SDR_fam"/>
</dbReference>
<dbReference type="PROSITE" id="PS00061">
    <property type="entry name" value="ADH_SHORT"/>
    <property type="match status" value="1"/>
</dbReference>
<dbReference type="SUPFAM" id="SSF51735">
    <property type="entry name" value="NAD(P)-binding Rossmann-fold domains"/>
    <property type="match status" value="1"/>
</dbReference>
<organism evidence="3 4">
    <name type="scientific">Streptomyces durmitorensis</name>
    <dbReference type="NCBI Taxonomy" id="319947"/>
    <lineage>
        <taxon>Bacteria</taxon>
        <taxon>Bacillati</taxon>
        <taxon>Actinomycetota</taxon>
        <taxon>Actinomycetes</taxon>
        <taxon>Kitasatosporales</taxon>
        <taxon>Streptomycetaceae</taxon>
        <taxon>Streptomyces</taxon>
    </lineage>
</organism>
<dbReference type="InterPro" id="IPR020904">
    <property type="entry name" value="Sc_DH/Rdtase_CS"/>
</dbReference>
<dbReference type="Proteomes" id="UP000829992">
    <property type="component" value="Chromosome"/>
</dbReference>
<keyword evidence="2" id="KW-0560">Oxidoreductase</keyword>
<evidence type="ECO:0000313" key="3">
    <source>
        <dbReference type="EMBL" id="UQT59293.1"/>
    </source>
</evidence>
<dbReference type="PRINTS" id="PR00080">
    <property type="entry name" value="SDRFAMILY"/>
</dbReference>
<gene>
    <name evidence="3" type="ORF">M4V62_31870</name>
</gene>
<dbReference type="CDD" id="cd05233">
    <property type="entry name" value="SDR_c"/>
    <property type="match status" value="1"/>
</dbReference>
<dbReference type="PANTHER" id="PTHR43639">
    <property type="entry name" value="OXIDOREDUCTASE, SHORT-CHAIN DEHYDROGENASE/REDUCTASE FAMILY (AFU_ORTHOLOGUE AFUA_5G02870)"/>
    <property type="match status" value="1"/>
</dbReference>
<accession>A0ABY4Q2J1</accession>
<evidence type="ECO:0000256" key="1">
    <source>
        <dbReference type="ARBA" id="ARBA00006484"/>
    </source>
</evidence>
<dbReference type="InterPro" id="IPR036291">
    <property type="entry name" value="NAD(P)-bd_dom_sf"/>
</dbReference>
<proteinExistence type="inferred from homology"/>
<protein>
    <submittedName>
        <fullName evidence="3">SDR family oxidoreductase</fullName>
    </submittedName>
</protein>
<dbReference type="Gene3D" id="3.40.50.720">
    <property type="entry name" value="NAD(P)-binding Rossmann-like Domain"/>
    <property type="match status" value="1"/>
</dbReference>
<evidence type="ECO:0000256" key="2">
    <source>
        <dbReference type="ARBA" id="ARBA00023002"/>
    </source>
</evidence>
<evidence type="ECO:0000313" key="4">
    <source>
        <dbReference type="Proteomes" id="UP000829992"/>
    </source>
</evidence>
<sequence>MNKSDNRTETEEKRVALVTGSSSGIGAEVARRLAAAGVRVVVNSARSVEAGEKLAAELPDAVYVQANVADETDAERLVQSAVDAYGRLDILVNCAGATRFIAHDDFESANPQVWRELYDINVIGVWQTITAAVPHLRASGTGSIVTISSQAGVRPGGSSIPYSVSKAAVNHMTKLLAKTLGPDVRVNAVAPGMIDTPWFDGVEGIESAMEETAARLPLRRVGRPQDIADAVFDLVNASYITGEVLLVDGGGHLL</sequence>
<reference evidence="3 4" key="1">
    <citation type="submission" date="2022-05" db="EMBL/GenBank/DDBJ databases">
        <authorList>
            <person name="Zhou X."/>
            <person name="Li K."/>
            <person name="Man Y."/>
        </authorList>
    </citation>
    <scope>NUCLEOTIDE SEQUENCE [LARGE SCALE GENOMIC DNA]</scope>
    <source>
        <strain evidence="3 4">MS405</strain>
    </source>
</reference>
<dbReference type="RefSeq" id="WP_249590644.1">
    <property type="nucleotide sequence ID" value="NZ_BAAAQL010000013.1"/>
</dbReference>
<name>A0ABY4Q2J1_9ACTN</name>
<dbReference type="Pfam" id="PF13561">
    <property type="entry name" value="adh_short_C2"/>
    <property type="match status" value="1"/>
</dbReference>
<dbReference type="EMBL" id="CP097289">
    <property type="protein sequence ID" value="UQT59293.1"/>
    <property type="molecule type" value="Genomic_DNA"/>
</dbReference>